<comment type="caution">
    <text evidence="2">The sequence shown here is derived from an EMBL/GenBank/DDBJ whole genome shotgun (WGS) entry which is preliminary data.</text>
</comment>
<feature type="chain" id="PRO_5040259209" evidence="1">
    <location>
        <begin position="23"/>
        <end position="64"/>
    </location>
</feature>
<keyword evidence="3" id="KW-1185">Reference proteome</keyword>
<dbReference type="AlphaFoldDB" id="A0A9P7N2D1"/>
<organism evidence="2 3">
    <name type="scientific">Claviceps pusilla</name>
    <dbReference type="NCBI Taxonomy" id="123648"/>
    <lineage>
        <taxon>Eukaryota</taxon>
        <taxon>Fungi</taxon>
        <taxon>Dikarya</taxon>
        <taxon>Ascomycota</taxon>
        <taxon>Pezizomycotina</taxon>
        <taxon>Sordariomycetes</taxon>
        <taxon>Hypocreomycetidae</taxon>
        <taxon>Hypocreales</taxon>
        <taxon>Clavicipitaceae</taxon>
        <taxon>Claviceps</taxon>
    </lineage>
</organism>
<evidence type="ECO:0000313" key="3">
    <source>
        <dbReference type="Proteomes" id="UP000748025"/>
    </source>
</evidence>
<sequence length="64" mass="6693">MPLPTGRMWAALGLVATVSVEGNVGESQTAGVVVAINEGVLRGSAWRRIPGRLCSVWEAEGEVT</sequence>
<evidence type="ECO:0000313" key="2">
    <source>
        <dbReference type="EMBL" id="KAG5985863.1"/>
    </source>
</evidence>
<dbReference type="Proteomes" id="UP000748025">
    <property type="component" value="Unassembled WGS sequence"/>
</dbReference>
<accession>A0A9P7N2D1</accession>
<gene>
    <name evidence="2" type="ORF">E4U43_005830</name>
</gene>
<name>A0A9P7N2D1_9HYPO</name>
<feature type="non-terminal residue" evidence="2">
    <location>
        <position position="64"/>
    </location>
</feature>
<feature type="signal peptide" evidence="1">
    <location>
        <begin position="1"/>
        <end position="22"/>
    </location>
</feature>
<evidence type="ECO:0000256" key="1">
    <source>
        <dbReference type="SAM" id="SignalP"/>
    </source>
</evidence>
<proteinExistence type="predicted"/>
<protein>
    <submittedName>
        <fullName evidence="2">Uncharacterized protein</fullName>
    </submittedName>
</protein>
<dbReference type="EMBL" id="SRPW01003896">
    <property type="protein sequence ID" value="KAG5985863.1"/>
    <property type="molecule type" value="Genomic_DNA"/>
</dbReference>
<keyword evidence="1" id="KW-0732">Signal</keyword>
<reference evidence="2" key="1">
    <citation type="journal article" date="2020" name="bioRxiv">
        <title>Whole genome comparisons of ergot fungi reveals the divergence and evolution of species within the genus Claviceps are the result of varying mechanisms driving genome evolution and host range expansion.</title>
        <authorList>
            <person name="Wyka S.A."/>
            <person name="Mondo S.J."/>
            <person name="Liu M."/>
            <person name="Dettman J."/>
            <person name="Nalam V."/>
            <person name="Broders K.D."/>
        </authorList>
    </citation>
    <scope>NUCLEOTIDE SEQUENCE</scope>
    <source>
        <strain evidence="2">CCC 602</strain>
    </source>
</reference>